<reference evidence="1" key="1">
    <citation type="submission" date="2020-09" db="EMBL/GenBank/DDBJ databases">
        <title>Iningainema tapete sp. nov. (Scytonemataceae, Cyanobacteria) from greenhouses in central Florida (USA) produces two types of nodularin with biosynthetic potential for microcystin-LR and anabaenopeptins.</title>
        <authorList>
            <person name="Berthold D.E."/>
            <person name="Lefler F.W."/>
            <person name="Huang I.-S."/>
            <person name="Abdulla H."/>
            <person name="Zimba P.V."/>
            <person name="Laughinghouse H.D. IV."/>
        </authorList>
    </citation>
    <scope>NUCLEOTIDE SEQUENCE</scope>
    <source>
        <strain evidence="1">BLCCT55</strain>
    </source>
</reference>
<proteinExistence type="predicted"/>
<keyword evidence="2" id="KW-1185">Reference proteome</keyword>
<organism evidence="1 2">
    <name type="scientific">Iningainema tapete BLCC-T55</name>
    <dbReference type="NCBI Taxonomy" id="2748662"/>
    <lineage>
        <taxon>Bacteria</taxon>
        <taxon>Bacillati</taxon>
        <taxon>Cyanobacteriota</taxon>
        <taxon>Cyanophyceae</taxon>
        <taxon>Nostocales</taxon>
        <taxon>Scytonemataceae</taxon>
        <taxon>Iningainema tapete</taxon>
    </lineage>
</organism>
<accession>A0A8J7BYS5</accession>
<dbReference type="RefSeq" id="WP_190831842.1">
    <property type="nucleotide sequence ID" value="NZ_JACXAE010000072.1"/>
</dbReference>
<dbReference type="Proteomes" id="UP000629098">
    <property type="component" value="Unassembled WGS sequence"/>
</dbReference>
<dbReference type="EMBL" id="JACXAE010000072">
    <property type="protein sequence ID" value="MBD2774573.1"/>
    <property type="molecule type" value="Genomic_DNA"/>
</dbReference>
<name>A0A8J7BYS5_9CYAN</name>
<protein>
    <submittedName>
        <fullName evidence="1">Uncharacterized protein</fullName>
    </submittedName>
</protein>
<comment type="caution">
    <text evidence="1">The sequence shown here is derived from an EMBL/GenBank/DDBJ whole genome shotgun (WGS) entry which is preliminary data.</text>
</comment>
<evidence type="ECO:0000313" key="1">
    <source>
        <dbReference type="EMBL" id="MBD2774573.1"/>
    </source>
</evidence>
<gene>
    <name evidence="1" type="ORF">ICL16_21530</name>
</gene>
<sequence>MPIICESGQKAFELRNFDTREEATIAVKERIEEIELNCRVSSIPYRDEISDRT</sequence>
<dbReference type="AlphaFoldDB" id="A0A8J7BYS5"/>
<evidence type="ECO:0000313" key="2">
    <source>
        <dbReference type="Proteomes" id="UP000629098"/>
    </source>
</evidence>